<evidence type="ECO:0000256" key="9">
    <source>
        <dbReference type="ARBA" id="ARBA00032837"/>
    </source>
</evidence>
<dbReference type="InterPro" id="IPR001731">
    <property type="entry name" value="ALAD"/>
</dbReference>
<keyword evidence="5" id="KW-0456">Lyase</keyword>
<evidence type="ECO:0000313" key="12">
    <source>
        <dbReference type="EMBL" id="KAG8155692.1"/>
    </source>
</evidence>
<organism evidence="12 13">
    <name type="scientific">Oedothorax gibbosus</name>
    <dbReference type="NCBI Taxonomy" id="931172"/>
    <lineage>
        <taxon>Eukaryota</taxon>
        <taxon>Metazoa</taxon>
        <taxon>Ecdysozoa</taxon>
        <taxon>Arthropoda</taxon>
        <taxon>Chelicerata</taxon>
        <taxon>Arachnida</taxon>
        <taxon>Araneae</taxon>
        <taxon>Araneomorphae</taxon>
        <taxon>Entelegynae</taxon>
        <taxon>Araneoidea</taxon>
        <taxon>Linyphiidae</taxon>
        <taxon>Erigoninae</taxon>
        <taxon>Oedothorax</taxon>
    </lineage>
</organism>
<dbReference type="SUPFAM" id="SSF51569">
    <property type="entry name" value="Aldolase"/>
    <property type="match status" value="1"/>
</dbReference>
<dbReference type="Gene3D" id="3.20.20.70">
    <property type="entry name" value="Aldolase class I"/>
    <property type="match status" value="1"/>
</dbReference>
<proteinExistence type="inferred from homology"/>
<comment type="similarity">
    <text evidence="2 11">Belongs to the ALAD family.</text>
</comment>
<sequence length="51" mass="5658">IITKMKAALSLPICAYHVSGEYAMIMAAEEKGILQAKEVFQEAMLSIKEQE</sequence>
<comment type="caution">
    <text evidence="12">The sequence shown here is derived from an EMBL/GenBank/DDBJ whole genome shotgun (WGS) entry which is preliminary data.</text>
</comment>
<evidence type="ECO:0000256" key="3">
    <source>
        <dbReference type="ARBA" id="ARBA00012053"/>
    </source>
</evidence>
<dbReference type="PRINTS" id="PR00144">
    <property type="entry name" value="DALDHYDRTASE"/>
</dbReference>
<reference evidence="12 13" key="1">
    <citation type="journal article" date="2022" name="Nat. Ecol. Evol.">
        <title>A masculinizing supergene underlies an exaggerated male reproductive morph in a spider.</title>
        <authorList>
            <person name="Hendrickx F."/>
            <person name="De Corte Z."/>
            <person name="Sonet G."/>
            <person name="Van Belleghem S.M."/>
            <person name="Kostlbacher S."/>
            <person name="Vangestel C."/>
        </authorList>
    </citation>
    <scope>NUCLEOTIDE SEQUENCE [LARGE SCALE GENOMIC DNA]</scope>
    <source>
        <strain evidence="12">W744_W776</strain>
    </source>
</reference>
<protein>
    <recommendedName>
        <fullName evidence="3">porphobilinogen synthase</fullName>
        <ecNumber evidence="3">4.2.1.24</ecNumber>
    </recommendedName>
    <alternativeName>
        <fullName evidence="9">Porphobilinogen synthase</fullName>
    </alternativeName>
</protein>
<evidence type="ECO:0000256" key="6">
    <source>
        <dbReference type="ARBA" id="ARBA00023244"/>
    </source>
</evidence>
<comment type="subunit">
    <text evidence="8">Homooctamer; active form. Homohexamer; low activity form.</text>
</comment>
<evidence type="ECO:0000256" key="8">
    <source>
        <dbReference type="ARBA" id="ARBA00025861"/>
    </source>
</evidence>
<evidence type="ECO:0000256" key="1">
    <source>
        <dbReference type="ARBA" id="ARBA00004694"/>
    </source>
</evidence>
<evidence type="ECO:0000256" key="10">
    <source>
        <dbReference type="ARBA" id="ARBA00047651"/>
    </source>
</evidence>
<name>A0AAV6TCS3_9ARAC</name>
<dbReference type="EMBL" id="JAFNEN010007178">
    <property type="protein sequence ID" value="KAG8155692.1"/>
    <property type="molecule type" value="Genomic_DNA"/>
</dbReference>
<dbReference type="AlphaFoldDB" id="A0AAV6TCS3"/>
<comment type="function">
    <text evidence="7">Catalyzes an early step in the biosynthesis of tetrapyrroles. Binds two molecules of 5-aminolevulinate per subunit, each at a distinct site, and catalyzes their condensation to form porphobilinogen.</text>
</comment>
<evidence type="ECO:0000256" key="4">
    <source>
        <dbReference type="ARBA" id="ARBA00023133"/>
    </source>
</evidence>
<dbReference type="InterPro" id="IPR013785">
    <property type="entry name" value="Aldolase_TIM"/>
</dbReference>
<dbReference type="GO" id="GO:0046872">
    <property type="term" value="F:metal ion binding"/>
    <property type="evidence" value="ECO:0007669"/>
    <property type="project" value="InterPro"/>
</dbReference>
<dbReference type="Proteomes" id="UP000827092">
    <property type="component" value="Unassembled WGS sequence"/>
</dbReference>
<evidence type="ECO:0000256" key="7">
    <source>
        <dbReference type="ARBA" id="ARBA00025628"/>
    </source>
</evidence>
<dbReference type="Pfam" id="PF00490">
    <property type="entry name" value="ALAD"/>
    <property type="match status" value="1"/>
</dbReference>
<dbReference type="GO" id="GO:0006783">
    <property type="term" value="P:heme biosynthetic process"/>
    <property type="evidence" value="ECO:0007669"/>
    <property type="project" value="UniProtKB-KW"/>
</dbReference>
<comment type="pathway">
    <text evidence="1">Porphyrin-containing compound metabolism; protoporphyrin-IX biosynthesis; coproporphyrinogen-III from 5-aminolevulinate: step 1/4.</text>
</comment>
<dbReference type="GO" id="GO:0004655">
    <property type="term" value="F:porphobilinogen synthase activity"/>
    <property type="evidence" value="ECO:0007669"/>
    <property type="project" value="UniProtKB-EC"/>
</dbReference>
<keyword evidence="4" id="KW-0350">Heme biosynthesis</keyword>
<comment type="catalytic activity">
    <reaction evidence="10">
        <text>2 5-aminolevulinate = porphobilinogen + 2 H2O + H(+)</text>
        <dbReference type="Rhea" id="RHEA:24064"/>
        <dbReference type="ChEBI" id="CHEBI:15377"/>
        <dbReference type="ChEBI" id="CHEBI:15378"/>
        <dbReference type="ChEBI" id="CHEBI:58126"/>
        <dbReference type="ChEBI" id="CHEBI:356416"/>
        <dbReference type="EC" id="4.2.1.24"/>
    </reaction>
</comment>
<evidence type="ECO:0000256" key="11">
    <source>
        <dbReference type="RuleBase" id="RU004161"/>
    </source>
</evidence>
<gene>
    <name evidence="12" type="ORF">JTE90_011513</name>
</gene>
<accession>A0AAV6TCS3</accession>
<evidence type="ECO:0000313" key="13">
    <source>
        <dbReference type="Proteomes" id="UP000827092"/>
    </source>
</evidence>
<dbReference type="EC" id="4.2.1.24" evidence="3"/>
<evidence type="ECO:0000256" key="5">
    <source>
        <dbReference type="ARBA" id="ARBA00023239"/>
    </source>
</evidence>
<evidence type="ECO:0000256" key="2">
    <source>
        <dbReference type="ARBA" id="ARBA00008055"/>
    </source>
</evidence>
<keyword evidence="6" id="KW-0627">Porphyrin biosynthesis</keyword>
<keyword evidence="13" id="KW-1185">Reference proteome</keyword>
<feature type="non-terminal residue" evidence="12">
    <location>
        <position position="1"/>
    </location>
</feature>